<dbReference type="EMBL" id="CAADFP010000378">
    <property type="protein sequence ID" value="VFK35465.1"/>
    <property type="molecule type" value="Genomic_DNA"/>
</dbReference>
<feature type="signal peptide" evidence="1">
    <location>
        <begin position="1"/>
        <end position="25"/>
    </location>
</feature>
<evidence type="ECO:0000313" key="3">
    <source>
        <dbReference type="EMBL" id="VFK35465.1"/>
    </source>
</evidence>
<name>A0A450X2U5_9GAMM</name>
<dbReference type="AlphaFoldDB" id="A0A450X2U5"/>
<evidence type="ECO:0000256" key="1">
    <source>
        <dbReference type="SAM" id="SignalP"/>
    </source>
</evidence>
<proteinExistence type="predicted"/>
<dbReference type="EMBL" id="CAADFM010000384">
    <property type="protein sequence ID" value="VFK23588.1"/>
    <property type="molecule type" value="Genomic_DNA"/>
</dbReference>
<protein>
    <submittedName>
        <fullName evidence="2">Uncharacterized protein</fullName>
    </submittedName>
</protein>
<keyword evidence="1" id="KW-0732">Signal</keyword>
<gene>
    <name evidence="2" type="ORF">BECKLPF1236A_GA0070988_103842</name>
    <name evidence="3" type="ORF">BECKLPF1236C_GA0070990_103782</name>
</gene>
<reference evidence="2" key="1">
    <citation type="submission" date="2019-02" db="EMBL/GenBank/DDBJ databases">
        <authorList>
            <person name="Gruber-Vodicka R. H."/>
            <person name="Seah K. B. B."/>
        </authorList>
    </citation>
    <scope>NUCLEOTIDE SEQUENCE</scope>
    <source>
        <strain evidence="2">BECK_S312</strain>
        <strain evidence="3">BECK_S426</strain>
    </source>
</reference>
<feature type="chain" id="PRO_5036113493" evidence="1">
    <location>
        <begin position="26"/>
        <end position="77"/>
    </location>
</feature>
<accession>A0A450X2U5</accession>
<sequence length="77" mass="8360">MKYIKSLFISILFGVSLLLADPAMADWVGYCAANCDTGDSELQTCCQYFCAENLGACTGECPLQQCDACPPEDPECY</sequence>
<evidence type="ECO:0000313" key="2">
    <source>
        <dbReference type="EMBL" id="VFK23588.1"/>
    </source>
</evidence>
<organism evidence="2">
    <name type="scientific">Candidatus Kentrum sp. LPFa</name>
    <dbReference type="NCBI Taxonomy" id="2126335"/>
    <lineage>
        <taxon>Bacteria</taxon>
        <taxon>Pseudomonadati</taxon>
        <taxon>Pseudomonadota</taxon>
        <taxon>Gammaproteobacteria</taxon>
        <taxon>Candidatus Kentrum</taxon>
    </lineage>
</organism>